<dbReference type="Proteomes" id="UP001501102">
    <property type="component" value="Unassembled WGS sequence"/>
</dbReference>
<evidence type="ECO:0000313" key="2">
    <source>
        <dbReference type="Proteomes" id="UP001501102"/>
    </source>
</evidence>
<evidence type="ECO:0000313" key="1">
    <source>
        <dbReference type="EMBL" id="GAA2919914.1"/>
    </source>
</evidence>
<proteinExistence type="predicted"/>
<sequence length="76" mass="8110">MEVDADVVPPPVVVGLAGQEHERGTLAARLVRDAHPVRGRAYGMEASSVRDARAVTAPDGCVSPVRCQMRSAAMRR</sequence>
<reference evidence="2" key="1">
    <citation type="journal article" date="2019" name="Int. J. Syst. Evol. Microbiol.">
        <title>The Global Catalogue of Microorganisms (GCM) 10K type strain sequencing project: providing services to taxonomists for standard genome sequencing and annotation.</title>
        <authorList>
            <consortium name="The Broad Institute Genomics Platform"/>
            <consortium name="The Broad Institute Genome Sequencing Center for Infectious Disease"/>
            <person name="Wu L."/>
            <person name="Ma J."/>
        </authorList>
    </citation>
    <scope>NUCLEOTIDE SEQUENCE [LARGE SCALE GENOMIC DNA]</scope>
    <source>
        <strain evidence="2">JCM 4087</strain>
    </source>
</reference>
<dbReference type="EMBL" id="BAAAXZ010000057">
    <property type="protein sequence ID" value="GAA2919914.1"/>
    <property type="molecule type" value="Genomic_DNA"/>
</dbReference>
<protein>
    <submittedName>
        <fullName evidence="1">Uncharacterized protein</fullName>
    </submittedName>
</protein>
<keyword evidence="2" id="KW-1185">Reference proteome</keyword>
<accession>A0ABP6J3L1</accession>
<name>A0ABP6J3L1_STRTU</name>
<gene>
    <name evidence="1" type="ORF">GCM10020221_15170</name>
</gene>
<comment type="caution">
    <text evidence="1">The sequence shown here is derived from an EMBL/GenBank/DDBJ whole genome shotgun (WGS) entry which is preliminary data.</text>
</comment>
<organism evidence="1 2">
    <name type="scientific">Streptomyces thioluteus</name>
    <dbReference type="NCBI Taxonomy" id="66431"/>
    <lineage>
        <taxon>Bacteria</taxon>
        <taxon>Bacillati</taxon>
        <taxon>Actinomycetota</taxon>
        <taxon>Actinomycetes</taxon>
        <taxon>Kitasatosporales</taxon>
        <taxon>Streptomycetaceae</taxon>
        <taxon>Streptomyces</taxon>
    </lineage>
</organism>